<dbReference type="RefSeq" id="WP_103853913.1">
    <property type="nucleotide sequence ID" value="NZ_JBLOCT010000017.1"/>
</dbReference>
<reference evidence="2 4" key="1">
    <citation type="submission" date="2018-06" db="EMBL/GenBank/DDBJ databases">
        <authorList>
            <consortium name="Pathogen Informatics"/>
            <person name="Doyle S."/>
        </authorList>
    </citation>
    <scope>NUCLEOTIDE SEQUENCE [LARGE SCALE GENOMIC DNA]</scope>
    <source>
        <strain evidence="2 4">NCTC11188</strain>
    </source>
</reference>
<dbReference type="EMBL" id="SNXJ01000002">
    <property type="protein sequence ID" value="TDP29643.1"/>
    <property type="molecule type" value="Genomic_DNA"/>
</dbReference>
<dbReference type="EMBL" id="UGSQ01000003">
    <property type="protein sequence ID" value="SUB25778.1"/>
    <property type="molecule type" value="Genomic_DNA"/>
</dbReference>
<keyword evidence="1" id="KW-0732">Signal</keyword>
<gene>
    <name evidence="3" type="ORF">EV689_102172</name>
    <name evidence="2" type="ORF">NCTC11188_00094</name>
</gene>
<organism evidence="2 4">
    <name type="scientific">Avibacterium gallinarum</name>
    <name type="common">Pasteurella gallinarum</name>
    <dbReference type="NCBI Taxonomy" id="755"/>
    <lineage>
        <taxon>Bacteria</taxon>
        <taxon>Pseudomonadati</taxon>
        <taxon>Pseudomonadota</taxon>
        <taxon>Gammaproteobacteria</taxon>
        <taxon>Pasteurellales</taxon>
        <taxon>Pasteurellaceae</taxon>
        <taxon>Avibacterium</taxon>
    </lineage>
</organism>
<protein>
    <submittedName>
        <fullName evidence="2">Uncharacterized protein</fullName>
    </submittedName>
</protein>
<evidence type="ECO:0000313" key="3">
    <source>
        <dbReference type="EMBL" id="TDP29643.1"/>
    </source>
</evidence>
<evidence type="ECO:0000313" key="2">
    <source>
        <dbReference type="EMBL" id="SUB25778.1"/>
    </source>
</evidence>
<dbReference type="Proteomes" id="UP000255113">
    <property type="component" value="Unassembled WGS sequence"/>
</dbReference>
<reference evidence="3 5" key="2">
    <citation type="submission" date="2019-03" db="EMBL/GenBank/DDBJ databases">
        <title>Genomic Encyclopedia of Type Strains, Phase IV (KMG-IV): sequencing the most valuable type-strain genomes for metagenomic binning, comparative biology and taxonomic classification.</title>
        <authorList>
            <person name="Goeker M."/>
        </authorList>
    </citation>
    <scope>NUCLEOTIDE SEQUENCE [LARGE SCALE GENOMIC DNA]</scope>
    <source>
        <strain evidence="3 5">DSM 17481</strain>
    </source>
</reference>
<proteinExistence type="predicted"/>
<evidence type="ECO:0000313" key="4">
    <source>
        <dbReference type="Proteomes" id="UP000255113"/>
    </source>
</evidence>
<sequence length="140" mass="15514">MKKLIKFVMPVLCAVPMLAQAEGNNASSAKDIVLSVGATYQPIEKAAKLKKGSSEQYAIKLLGRPIHSQTKGQGKVLQWCKTGAEKTPNPHDEFLIGFFYKDKLVGTGGYLNKTRPGDCAKLYRQVEWKPANKLTEYKVK</sequence>
<name>A0A379AU73_AVIGA</name>
<feature type="signal peptide" evidence="1">
    <location>
        <begin position="1"/>
        <end position="21"/>
    </location>
</feature>
<dbReference type="AlphaFoldDB" id="A0A379AU73"/>
<evidence type="ECO:0000256" key="1">
    <source>
        <dbReference type="SAM" id="SignalP"/>
    </source>
</evidence>
<keyword evidence="5" id="KW-1185">Reference proteome</keyword>
<accession>A0A379AU73</accession>
<feature type="chain" id="PRO_5016928648" evidence="1">
    <location>
        <begin position="22"/>
        <end position="140"/>
    </location>
</feature>
<dbReference type="Proteomes" id="UP000294683">
    <property type="component" value="Unassembled WGS sequence"/>
</dbReference>
<evidence type="ECO:0000313" key="5">
    <source>
        <dbReference type="Proteomes" id="UP000294683"/>
    </source>
</evidence>